<reference evidence="1 2" key="2">
    <citation type="journal article" date="2022" name="Mol. Ecol. Resour.">
        <title>The genomes of chicory, endive, great burdock and yacon provide insights into Asteraceae paleo-polyploidization history and plant inulin production.</title>
        <authorList>
            <person name="Fan W."/>
            <person name="Wang S."/>
            <person name="Wang H."/>
            <person name="Wang A."/>
            <person name="Jiang F."/>
            <person name="Liu H."/>
            <person name="Zhao H."/>
            <person name="Xu D."/>
            <person name="Zhang Y."/>
        </authorList>
    </citation>
    <scope>NUCLEOTIDE SEQUENCE [LARGE SCALE GENOMIC DNA]</scope>
    <source>
        <strain evidence="2">cv. Yunnan</strain>
        <tissue evidence="1">Leaves</tissue>
    </source>
</reference>
<keyword evidence="2" id="KW-1185">Reference proteome</keyword>
<dbReference type="Proteomes" id="UP001056120">
    <property type="component" value="Linkage Group LG27"/>
</dbReference>
<reference evidence="2" key="1">
    <citation type="journal article" date="2022" name="Mol. Ecol. Resour.">
        <title>The genomes of chicory, endive, great burdock and yacon provide insights into Asteraceae palaeo-polyploidization history and plant inulin production.</title>
        <authorList>
            <person name="Fan W."/>
            <person name="Wang S."/>
            <person name="Wang H."/>
            <person name="Wang A."/>
            <person name="Jiang F."/>
            <person name="Liu H."/>
            <person name="Zhao H."/>
            <person name="Xu D."/>
            <person name="Zhang Y."/>
        </authorList>
    </citation>
    <scope>NUCLEOTIDE SEQUENCE [LARGE SCALE GENOMIC DNA]</scope>
    <source>
        <strain evidence="2">cv. Yunnan</strain>
    </source>
</reference>
<comment type="caution">
    <text evidence="1">The sequence shown here is derived from an EMBL/GenBank/DDBJ whole genome shotgun (WGS) entry which is preliminary data.</text>
</comment>
<organism evidence="1 2">
    <name type="scientific">Smallanthus sonchifolius</name>
    <dbReference type="NCBI Taxonomy" id="185202"/>
    <lineage>
        <taxon>Eukaryota</taxon>
        <taxon>Viridiplantae</taxon>
        <taxon>Streptophyta</taxon>
        <taxon>Embryophyta</taxon>
        <taxon>Tracheophyta</taxon>
        <taxon>Spermatophyta</taxon>
        <taxon>Magnoliopsida</taxon>
        <taxon>eudicotyledons</taxon>
        <taxon>Gunneridae</taxon>
        <taxon>Pentapetalae</taxon>
        <taxon>asterids</taxon>
        <taxon>campanulids</taxon>
        <taxon>Asterales</taxon>
        <taxon>Asteraceae</taxon>
        <taxon>Asteroideae</taxon>
        <taxon>Heliantheae alliance</taxon>
        <taxon>Millerieae</taxon>
        <taxon>Smallanthus</taxon>
    </lineage>
</organism>
<sequence length="151" mass="16471">MVARRRDDGGSVVLEMAEVAGGGRSQNEKGWFPSCEEVLIMVTMVGKGRGGNNNNTGGANGNANTTLVTRTENHEGCNYKTFEWCKPKSFDGKKGAIDTTQWITKMDAVIKLSECRSEQAVKFAANSLETTTLDWSESVKQARGEQTVDNM</sequence>
<accession>A0ACB8YMH9</accession>
<proteinExistence type="predicted"/>
<evidence type="ECO:0000313" key="1">
    <source>
        <dbReference type="EMBL" id="KAI3686917.1"/>
    </source>
</evidence>
<dbReference type="EMBL" id="CM042044">
    <property type="protein sequence ID" value="KAI3686917.1"/>
    <property type="molecule type" value="Genomic_DNA"/>
</dbReference>
<evidence type="ECO:0000313" key="2">
    <source>
        <dbReference type="Proteomes" id="UP001056120"/>
    </source>
</evidence>
<name>A0ACB8YMH9_9ASTR</name>
<protein>
    <submittedName>
        <fullName evidence="1">Uncharacterized protein</fullName>
    </submittedName>
</protein>
<gene>
    <name evidence="1" type="ORF">L1987_80607</name>
</gene>